<comment type="caution">
    <text evidence="2">The sequence shown here is derived from an EMBL/GenBank/DDBJ whole genome shotgun (WGS) entry which is preliminary data.</text>
</comment>
<feature type="compositionally biased region" description="Low complexity" evidence="1">
    <location>
        <begin position="46"/>
        <end position="60"/>
    </location>
</feature>
<keyword evidence="3" id="KW-1185">Reference proteome</keyword>
<sequence length="286" mass="32808">MSNDNHRNEKDSKPQNDNHASDRPSENEHDLPIPPPVPPPTPPPQSSRNSSSLLSPWWSAEPPPEKPPAQEDSDKAANPGHLLVHFCRTATFRDPNDSNSLPTELFREQCFMLAKKPQQNNDSEAIEDPTQVKAEECRMVCFLRENEERRAQRREEAKTKFWNPLYGTWLVVATTQERCREHTSENDITKKNHPDYYTIELGERFSGSGEDVKKFMARTFSPAQELARRYVVSWQDGTQKAFLNRFWESAQRGDAFHLVRDNTKRLIDAALGNDKKPGDDDGKPNK</sequence>
<feature type="compositionally biased region" description="Basic and acidic residues" evidence="1">
    <location>
        <begin position="1"/>
        <end position="31"/>
    </location>
</feature>
<reference evidence="2 3" key="1">
    <citation type="submission" date="2016-07" db="EMBL/GenBank/DDBJ databases">
        <title>Pervasive Adenine N6-methylation of Active Genes in Fungi.</title>
        <authorList>
            <consortium name="DOE Joint Genome Institute"/>
            <person name="Mondo S.J."/>
            <person name="Dannebaum R.O."/>
            <person name="Kuo R.C."/>
            <person name="Labutti K."/>
            <person name="Haridas S."/>
            <person name="Kuo A."/>
            <person name="Salamov A."/>
            <person name="Ahrendt S.R."/>
            <person name="Lipzen A."/>
            <person name="Sullivan W."/>
            <person name="Andreopoulos W.B."/>
            <person name="Clum A."/>
            <person name="Lindquist E."/>
            <person name="Daum C."/>
            <person name="Ramamoorthy G.K."/>
            <person name="Gryganskyi A."/>
            <person name="Culley D."/>
            <person name="Magnuson J.K."/>
            <person name="James T.Y."/>
            <person name="O'Malley M.A."/>
            <person name="Stajich J.E."/>
            <person name="Spatafora J.W."/>
            <person name="Visel A."/>
            <person name="Grigoriev I.V."/>
        </authorList>
    </citation>
    <scope>NUCLEOTIDE SEQUENCE [LARGE SCALE GENOMIC DNA]</scope>
    <source>
        <strain evidence="2 3">NRRL 2496</strain>
    </source>
</reference>
<proteinExistence type="predicted"/>
<feature type="compositionally biased region" description="Pro residues" evidence="1">
    <location>
        <begin position="32"/>
        <end position="45"/>
    </location>
</feature>
<dbReference type="OMA" id="KESKDQW"/>
<evidence type="ECO:0000256" key="1">
    <source>
        <dbReference type="SAM" id="MobiDB-lite"/>
    </source>
</evidence>
<dbReference type="Proteomes" id="UP000242180">
    <property type="component" value="Unassembled WGS sequence"/>
</dbReference>
<organism evidence="2 3">
    <name type="scientific">Syncephalastrum racemosum</name>
    <name type="common">Filamentous fungus</name>
    <dbReference type="NCBI Taxonomy" id="13706"/>
    <lineage>
        <taxon>Eukaryota</taxon>
        <taxon>Fungi</taxon>
        <taxon>Fungi incertae sedis</taxon>
        <taxon>Mucoromycota</taxon>
        <taxon>Mucoromycotina</taxon>
        <taxon>Mucoromycetes</taxon>
        <taxon>Mucorales</taxon>
        <taxon>Syncephalastraceae</taxon>
        <taxon>Syncephalastrum</taxon>
    </lineage>
</organism>
<name>A0A1X2HFP7_SYNRA</name>
<dbReference type="InParanoid" id="A0A1X2HFP7"/>
<dbReference type="AlphaFoldDB" id="A0A1X2HFP7"/>
<feature type="region of interest" description="Disordered" evidence="1">
    <location>
        <begin position="1"/>
        <end position="77"/>
    </location>
</feature>
<evidence type="ECO:0000313" key="3">
    <source>
        <dbReference type="Proteomes" id="UP000242180"/>
    </source>
</evidence>
<accession>A0A1X2HFP7</accession>
<evidence type="ECO:0000313" key="2">
    <source>
        <dbReference type="EMBL" id="ORY97722.1"/>
    </source>
</evidence>
<dbReference type="EMBL" id="MCGN01000004">
    <property type="protein sequence ID" value="ORY97722.1"/>
    <property type="molecule type" value="Genomic_DNA"/>
</dbReference>
<protein>
    <submittedName>
        <fullName evidence="2">Uncharacterized protein</fullName>
    </submittedName>
</protein>
<gene>
    <name evidence="2" type="ORF">BCR43DRAFT_490249</name>
</gene>
<dbReference type="OrthoDB" id="5569779at2759"/>